<dbReference type="EMBL" id="QJKJ01017369">
    <property type="protein sequence ID" value="RDX58552.1"/>
    <property type="molecule type" value="Genomic_DNA"/>
</dbReference>
<dbReference type="Proteomes" id="UP000257109">
    <property type="component" value="Unassembled WGS sequence"/>
</dbReference>
<protein>
    <recommendedName>
        <fullName evidence="1">Reverse transcriptase Ty1/copia-type domain-containing protein</fullName>
    </recommendedName>
</protein>
<evidence type="ECO:0000259" key="1">
    <source>
        <dbReference type="Pfam" id="PF07727"/>
    </source>
</evidence>
<evidence type="ECO:0000313" key="2">
    <source>
        <dbReference type="EMBL" id="RDX58552.1"/>
    </source>
</evidence>
<feature type="non-terminal residue" evidence="2">
    <location>
        <position position="1"/>
    </location>
</feature>
<feature type="domain" description="Reverse transcriptase Ty1/copia-type" evidence="1">
    <location>
        <begin position="48"/>
        <end position="158"/>
    </location>
</feature>
<dbReference type="Pfam" id="PF07727">
    <property type="entry name" value="RVT_2"/>
    <property type="match status" value="1"/>
</dbReference>
<sequence>MPSLEEEVRNSTWRFLQDFILIMKKARYGNSKRHCVDLNSLSEHGLEDLLNKVKAKSRQSQGDHTLFIKHFLDGKLILLLAYVDDMIIISDDKIAKLTLKEKLATQFEMKELGKLKYLFKIEVAYSKQDIFISQRKYVHDLLKEIGKLGWNTSGVPIEHNHRIECEESPTIEKSQY</sequence>
<keyword evidence="3" id="KW-1185">Reference proteome</keyword>
<name>A0A371E190_MUCPR</name>
<dbReference type="InterPro" id="IPR013103">
    <property type="entry name" value="RVT_2"/>
</dbReference>
<dbReference type="OrthoDB" id="128382at2759"/>
<gene>
    <name evidence="2" type="ORF">CR513_62128</name>
</gene>
<organism evidence="2 3">
    <name type="scientific">Mucuna pruriens</name>
    <name type="common">Velvet bean</name>
    <name type="synonym">Dolichos pruriens</name>
    <dbReference type="NCBI Taxonomy" id="157652"/>
    <lineage>
        <taxon>Eukaryota</taxon>
        <taxon>Viridiplantae</taxon>
        <taxon>Streptophyta</taxon>
        <taxon>Embryophyta</taxon>
        <taxon>Tracheophyta</taxon>
        <taxon>Spermatophyta</taxon>
        <taxon>Magnoliopsida</taxon>
        <taxon>eudicotyledons</taxon>
        <taxon>Gunneridae</taxon>
        <taxon>Pentapetalae</taxon>
        <taxon>rosids</taxon>
        <taxon>fabids</taxon>
        <taxon>Fabales</taxon>
        <taxon>Fabaceae</taxon>
        <taxon>Papilionoideae</taxon>
        <taxon>50 kb inversion clade</taxon>
        <taxon>NPAAA clade</taxon>
        <taxon>indigoferoid/millettioid clade</taxon>
        <taxon>Phaseoleae</taxon>
        <taxon>Mucuna</taxon>
    </lineage>
</organism>
<comment type="caution">
    <text evidence="2">The sequence shown here is derived from an EMBL/GenBank/DDBJ whole genome shotgun (WGS) entry which is preliminary data.</text>
</comment>
<accession>A0A371E190</accession>
<evidence type="ECO:0000313" key="3">
    <source>
        <dbReference type="Proteomes" id="UP000257109"/>
    </source>
</evidence>
<reference evidence="2" key="1">
    <citation type="submission" date="2018-05" db="EMBL/GenBank/DDBJ databases">
        <title>Draft genome of Mucuna pruriens seed.</title>
        <authorList>
            <person name="Nnadi N.E."/>
            <person name="Vos R."/>
            <person name="Hasami M.H."/>
            <person name="Devisetty U.K."/>
            <person name="Aguiy J.C."/>
        </authorList>
    </citation>
    <scope>NUCLEOTIDE SEQUENCE [LARGE SCALE GENOMIC DNA]</scope>
    <source>
        <strain evidence="2">JCA_2017</strain>
    </source>
</reference>
<dbReference type="AlphaFoldDB" id="A0A371E190"/>
<proteinExistence type="predicted"/>